<organism evidence="7 8">
    <name type="scientific">Fonsecaea monophora</name>
    <dbReference type="NCBI Taxonomy" id="254056"/>
    <lineage>
        <taxon>Eukaryota</taxon>
        <taxon>Fungi</taxon>
        <taxon>Dikarya</taxon>
        <taxon>Ascomycota</taxon>
        <taxon>Pezizomycotina</taxon>
        <taxon>Eurotiomycetes</taxon>
        <taxon>Chaetothyriomycetidae</taxon>
        <taxon>Chaetothyriales</taxon>
        <taxon>Herpotrichiellaceae</taxon>
        <taxon>Fonsecaea</taxon>
    </lineage>
</organism>
<feature type="region of interest" description="Disordered" evidence="5">
    <location>
        <begin position="1"/>
        <end position="216"/>
    </location>
</feature>
<reference evidence="7 8" key="1">
    <citation type="submission" date="2016-03" db="EMBL/GenBank/DDBJ databases">
        <title>Draft genome sequence of the Fonsecaea monophora CBS 269.37.</title>
        <authorList>
            <person name="Bombassaro A."/>
            <person name="Vinicius W.A."/>
            <person name="De Hoog S."/>
            <person name="Sun J."/>
            <person name="Souza E.M."/>
            <person name="Raittz R.T."/>
            <person name="Costa F."/>
            <person name="Leao A.C."/>
            <person name="Tadra-Sfeir M.Z."/>
            <person name="Baura V."/>
            <person name="Balsanelli E."/>
            <person name="Pedrosa F.O."/>
            <person name="Moreno L.F."/>
            <person name="Steffens M.B."/>
            <person name="Xi L."/>
            <person name="Bocca A.L."/>
            <person name="Felipe M.S."/>
            <person name="Teixeira M."/>
            <person name="Telles Filho F.Q."/>
            <person name="Azevedo C.M."/>
            <person name="Gomes R."/>
            <person name="Vicente V.A."/>
        </authorList>
    </citation>
    <scope>NUCLEOTIDE SEQUENCE [LARGE SCALE GENOMIC DNA]</scope>
    <source>
        <strain evidence="7 8">CBS 269.37</strain>
    </source>
</reference>
<evidence type="ECO:0000256" key="4">
    <source>
        <dbReference type="RuleBase" id="RU369035"/>
    </source>
</evidence>
<comment type="function">
    <text evidence="1 4">Component of the cleavage factor IA (CFIA) complex, which is involved in the endonucleolytic cleavage during polyadenylation-dependent pre-mRNA 3'-end formation.</text>
</comment>
<dbReference type="InterPro" id="IPR003107">
    <property type="entry name" value="HAT"/>
</dbReference>
<feature type="compositionally biased region" description="Low complexity" evidence="5">
    <location>
        <begin position="920"/>
        <end position="930"/>
    </location>
</feature>
<evidence type="ECO:0000256" key="2">
    <source>
        <dbReference type="ARBA" id="ARBA00022737"/>
    </source>
</evidence>
<dbReference type="Pfam" id="PF05843">
    <property type="entry name" value="Suf"/>
    <property type="match status" value="1"/>
</dbReference>
<gene>
    <name evidence="7" type="ORF">AYO21_02401</name>
</gene>
<dbReference type="Proteomes" id="UP000077002">
    <property type="component" value="Unassembled WGS sequence"/>
</dbReference>
<dbReference type="InterPro" id="IPR011990">
    <property type="entry name" value="TPR-like_helical_dom_sf"/>
</dbReference>
<feature type="region of interest" description="Disordered" evidence="5">
    <location>
        <begin position="890"/>
        <end position="942"/>
    </location>
</feature>
<accession>A0A177FGM3</accession>
<comment type="caution">
    <text evidence="7">The sequence shown here is derived from an EMBL/GenBank/DDBJ whole genome shotgun (WGS) entry which is preliminary data.</text>
</comment>
<proteinExistence type="predicted"/>
<evidence type="ECO:0000256" key="5">
    <source>
        <dbReference type="SAM" id="MobiDB-lite"/>
    </source>
</evidence>
<dbReference type="AlphaFoldDB" id="A0A177FGM3"/>
<dbReference type="OrthoDB" id="26282at2759"/>
<dbReference type="GO" id="GO:0180010">
    <property type="term" value="P:co-transcriptional mRNA 3'-end processing, cleavage and polyadenylation pathway"/>
    <property type="evidence" value="ECO:0007669"/>
    <property type="project" value="UniProtKB-UniRule"/>
</dbReference>
<dbReference type="GO" id="GO:0005634">
    <property type="term" value="C:nucleus"/>
    <property type="evidence" value="ECO:0007669"/>
    <property type="project" value="UniProtKB-SubCell"/>
</dbReference>
<evidence type="ECO:0000313" key="8">
    <source>
        <dbReference type="Proteomes" id="UP000077002"/>
    </source>
</evidence>
<comment type="subcellular location">
    <subcellularLocation>
        <location evidence="4">Nucleus</location>
    </subcellularLocation>
    <subcellularLocation>
        <location evidence="4">Cytoplasm</location>
    </subcellularLocation>
    <text evidence="4">Nucleus and/or cytoplasm.</text>
</comment>
<keyword evidence="3 4" id="KW-0539">Nucleus</keyword>
<dbReference type="GO" id="GO:0003729">
    <property type="term" value="F:mRNA binding"/>
    <property type="evidence" value="ECO:0007669"/>
    <property type="project" value="TreeGrafter"/>
</dbReference>
<feature type="compositionally biased region" description="Polar residues" evidence="5">
    <location>
        <begin position="39"/>
        <end position="52"/>
    </location>
</feature>
<evidence type="ECO:0000259" key="6">
    <source>
        <dbReference type="Pfam" id="PF05843"/>
    </source>
</evidence>
<feature type="compositionally biased region" description="Acidic residues" evidence="5">
    <location>
        <begin position="106"/>
        <end position="117"/>
    </location>
</feature>
<sequence length="1194" mass="131766">MANSATGSPSPSSETTALPSYFNGTAAAPDQPGASAAQLSQPFAPSEQSPVDNQRDPILSPTQSALHPLPTKPVSQLSSQSATPAMTQSSTPAPAQSKPRIVGGFEVDDDPEDEEGTQDGKDEVDVYDPSVGLDFDVSTPAPPLANQNSNSLNRASQSPEQENGITPVPVQATGSPADADLSSSTTLPSGASVDVRAATATPSHSAPDVPTQNSPPLAHVNASVAPGLLKSRLAHDVVGILEDRIKDDPRGDIDAYLELIDELKSRNKQEDVRRVYEQYLKVFPLAAEQWCAYVKWEEEQDRMRAMETLFNRSLLDVLDVQLWTLYINYIRRRNSMQTGDITRSYTIINDSFTFALKTIGMDKDSGQLWQDYINFLKTGPGIVGGSGWQDGAKVDALREAYQKAIAVPTAATMPLWKEYDAFETGLNKINGRKYLQEKSPVYMTARTAFTQLQNLTKDLKRTSRPQLPPAPGFEGYAEYMHQVGLWKQWIEWEKDDNLVLKDEDPALYKNRILFTYKQALMALEFWPEMWYDAVEFCFSNGLDAEGTKLLNQGITANPESPLLAFKLADRIEVSTQNDESADPGAKERMKKIREPYDKLLDALYELIKKVSIREKQDIQKAELAAAGNGGDGSGDDDINASNVATKKAALDSQIETIKKSAQAQTDVLSRMVSHVWIALMRATRRVQGKGLPTERGPSGFRAVFGEARKRGKLTSDFYVESARIEWQCYRDPTGTKILDRGMKLFPEDDYLPLQYVKHLFDINDVTNARAVFETTVKRLLGHDDAEYTAKAKPLFAFLHDYESKYGELAQVQSLEERMKKHFPEDPQLKLFSSRYNTSSFDTMKTYPVISPQQVRPLQNVVMPSVEVSEVVNSPIQKVIDAITTHSPKRPFPDDFEDVGPRKLARGESPLKGAAGRRMNQQQQQQQQQRQINPPVGMPQFQAPPPLPPAVVYLLSILPRASTYVDTRFDAVKIMELIRDVRLPPPGAVPAQHSQTPAPAPQPGWPAYPPHPPVPIPPQGFGPPTGVTQGPYGGVRLTLIIPFASSSTDTTTNSLEIFESTCLEQPASEVPVARLGVSSRPRPLLVVAIDFKFLAAALTGLLLEEAPLSLVPVLQVAVRPPQLPLSRQVLVVPVSRKAAPKSSLNLVAAVSRAVHLHKLKGLSFEVIQPKTDRPDSRIRCEMSIFQHRSTTLISL</sequence>
<dbReference type="SMART" id="SM00386">
    <property type="entry name" value="HAT"/>
    <property type="match status" value="4"/>
</dbReference>
<dbReference type="InterPro" id="IPR045243">
    <property type="entry name" value="Rna14-like"/>
</dbReference>
<dbReference type="EMBL" id="LVKK01000010">
    <property type="protein sequence ID" value="OAG43464.1"/>
    <property type="molecule type" value="Genomic_DNA"/>
</dbReference>
<feature type="compositionally biased region" description="Polar residues" evidence="5">
    <location>
        <begin position="200"/>
        <end position="215"/>
    </location>
</feature>
<feature type="compositionally biased region" description="Polar residues" evidence="5">
    <location>
        <begin position="73"/>
        <end position="94"/>
    </location>
</feature>
<protein>
    <recommendedName>
        <fullName evidence="4">mRNA 3'-end-processing protein RNA14</fullName>
    </recommendedName>
</protein>
<keyword evidence="4" id="KW-0507">mRNA processing</keyword>
<evidence type="ECO:0000256" key="1">
    <source>
        <dbReference type="ARBA" id="ARBA00002863"/>
    </source>
</evidence>
<dbReference type="GeneID" id="34597576"/>
<feature type="compositionally biased region" description="Low complexity" evidence="5">
    <location>
        <begin position="26"/>
        <end position="38"/>
    </location>
</feature>
<dbReference type="InterPro" id="IPR008847">
    <property type="entry name" value="Suf"/>
</dbReference>
<feature type="compositionally biased region" description="Polar residues" evidence="5">
    <location>
        <begin position="145"/>
        <end position="164"/>
    </location>
</feature>
<dbReference type="RefSeq" id="XP_022515416.1">
    <property type="nucleotide sequence ID" value="XM_022652380.1"/>
</dbReference>
<dbReference type="PANTHER" id="PTHR19980:SF0">
    <property type="entry name" value="CLEAVAGE STIMULATION FACTOR SUBUNIT 3"/>
    <property type="match status" value="1"/>
</dbReference>
<name>A0A177FGM3_9EURO</name>
<keyword evidence="4" id="KW-0963">Cytoplasm</keyword>
<dbReference type="PANTHER" id="PTHR19980">
    <property type="entry name" value="RNA CLEAVAGE STIMULATION FACTOR"/>
    <property type="match status" value="1"/>
</dbReference>
<feature type="domain" description="Suppressor of forked" evidence="6">
    <location>
        <begin position="237"/>
        <end position="845"/>
    </location>
</feature>
<dbReference type="GO" id="GO:0005737">
    <property type="term" value="C:cytoplasm"/>
    <property type="evidence" value="ECO:0007669"/>
    <property type="project" value="UniProtKB-SubCell"/>
</dbReference>
<evidence type="ECO:0000256" key="3">
    <source>
        <dbReference type="ARBA" id="ARBA00023242"/>
    </source>
</evidence>
<dbReference type="SUPFAM" id="SSF48452">
    <property type="entry name" value="TPR-like"/>
    <property type="match status" value="2"/>
</dbReference>
<evidence type="ECO:0000313" key="7">
    <source>
        <dbReference type="EMBL" id="OAG43464.1"/>
    </source>
</evidence>
<dbReference type="Gene3D" id="1.25.40.1040">
    <property type="match status" value="2"/>
</dbReference>
<keyword evidence="8" id="KW-1185">Reference proteome</keyword>
<keyword evidence="2" id="KW-0677">Repeat</keyword>
<feature type="compositionally biased region" description="Polar residues" evidence="5">
    <location>
        <begin position="1"/>
        <end position="18"/>
    </location>
</feature>